<dbReference type="PANTHER" id="PTHR12110:SF21">
    <property type="entry name" value="XYLOSE ISOMERASE-LIKE TIM BARREL DOMAIN-CONTAINING PROTEIN"/>
    <property type="match status" value="1"/>
</dbReference>
<accession>A0A0F9MXT0</accession>
<reference evidence="2" key="1">
    <citation type="journal article" date="2015" name="Nature">
        <title>Complex archaea that bridge the gap between prokaryotes and eukaryotes.</title>
        <authorList>
            <person name="Spang A."/>
            <person name="Saw J.H."/>
            <person name="Jorgensen S.L."/>
            <person name="Zaremba-Niedzwiedzka K."/>
            <person name="Martijn J."/>
            <person name="Lind A.E."/>
            <person name="van Eijk R."/>
            <person name="Schleper C."/>
            <person name="Guy L."/>
            <person name="Ettema T.J."/>
        </authorList>
    </citation>
    <scope>NUCLEOTIDE SEQUENCE</scope>
</reference>
<feature type="domain" description="Xylose isomerase-like TIM barrel" evidence="1">
    <location>
        <begin position="38"/>
        <end position="263"/>
    </location>
</feature>
<dbReference type="InterPro" id="IPR050312">
    <property type="entry name" value="IolE/XylAMocC-like"/>
</dbReference>
<proteinExistence type="predicted"/>
<protein>
    <recommendedName>
        <fullName evidence="1">Xylose isomerase-like TIM barrel domain-containing protein</fullName>
    </recommendedName>
</protein>
<name>A0A0F9MXT0_9ZZZZ</name>
<organism evidence="2">
    <name type="scientific">marine sediment metagenome</name>
    <dbReference type="NCBI Taxonomy" id="412755"/>
    <lineage>
        <taxon>unclassified sequences</taxon>
        <taxon>metagenomes</taxon>
        <taxon>ecological metagenomes</taxon>
    </lineage>
</organism>
<evidence type="ECO:0000259" key="1">
    <source>
        <dbReference type="Pfam" id="PF01261"/>
    </source>
</evidence>
<sequence length="292" mass="32799">MRLGAADGTFAAPRVDDLSPLCEKLDTYGLSAIIAPPLWAMTDGQCEAYGAKARSLGLTIGEAFYFANMLTRDEQQRSQHIDHVRSALAKAERMGCGSVITLVGTNHPSDNPTHPHPTDPYMFSPAAAAEFREIVLRILDGLDLANVKYIIEPWNNTFFYQPEDIREFIDSVDHPMLGLHLDQMNMVSQDHYYRTTDLIDRTFDLLADKVFSVHLKDVLFTRGPGDFMAFKEVLIGEGSMDYETYLRRLAHLPADTPCYCEHLATEADYALNFARLHHIARVVGTSFAPRMP</sequence>
<evidence type="ECO:0000313" key="2">
    <source>
        <dbReference type="EMBL" id="KKN04237.1"/>
    </source>
</evidence>
<dbReference type="PANTHER" id="PTHR12110">
    <property type="entry name" value="HYDROXYPYRUVATE ISOMERASE"/>
    <property type="match status" value="1"/>
</dbReference>
<dbReference type="InterPro" id="IPR036237">
    <property type="entry name" value="Xyl_isomerase-like_sf"/>
</dbReference>
<comment type="caution">
    <text evidence="2">The sequence shown here is derived from an EMBL/GenBank/DDBJ whole genome shotgun (WGS) entry which is preliminary data.</text>
</comment>
<dbReference type="SUPFAM" id="SSF51658">
    <property type="entry name" value="Xylose isomerase-like"/>
    <property type="match status" value="1"/>
</dbReference>
<dbReference type="Pfam" id="PF01261">
    <property type="entry name" value="AP_endonuc_2"/>
    <property type="match status" value="1"/>
</dbReference>
<dbReference type="AlphaFoldDB" id="A0A0F9MXT0"/>
<gene>
    <name evidence="2" type="ORF">LCGC14_1099470</name>
</gene>
<dbReference type="Gene3D" id="3.20.20.150">
    <property type="entry name" value="Divalent-metal-dependent TIM barrel enzymes"/>
    <property type="match status" value="1"/>
</dbReference>
<dbReference type="EMBL" id="LAZR01004941">
    <property type="protein sequence ID" value="KKN04237.1"/>
    <property type="molecule type" value="Genomic_DNA"/>
</dbReference>
<dbReference type="InterPro" id="IPR013022">
    <property type="entry name" value="Xyl_isomerase-like_TIM-brl"/>
</dbReference>